<evidence type="ECO:0000313" key="3">
    <source>
        <dbReference type="Proteomes" id="UP001314263"/>
    </source>
</evidence>
<feature type="domain" description="RNase III" evidence="1">
    <location>
        <begin position="14"/>
        <end position="53"/>
    </location>
</feature>
<gene>
    <name evidence="2" type="ORF">CVIRNUC_005306</name>
</gene>
<accession>A0AAV1I8H4</accession>
<dbReference type="Proteomes" id="UP001314263">
    <property type="component" value="Unassembled WGS sequence"/>
</dbReference>
<dbReference type="InterPro" id="IPR036389">
    <property type="entry name" value="RNase_III_sf"/>
</dbReference>
<name>A0AAV1I8H4_9CHLO</name>
<dbReference type="EMBL" id="CAUYUE010000006">
    <property type="protein sequence ID" value="CAK0781180.1"/>
    <property type="molecule type" value="Genomic_DNA"/>
</dbReference>
<proteinExistence type="predicted"/>
<dbReference type="GO" id="GO:0006396">
    <property type="term" value="P:RNA processing"/>
    <property type="evidence" value="ECO:0007669"/>
    <property type="project" value="InterPro"/>
</dbReference>
<evidence type="ECO:0000259" key="1">
    <source>
        <dbReference type="PROSITE" id="PS50142"/>
    </source>
</evidence>
<dbReference type="AlphaFoldDB" id="A0AAV1I8H4"/>
<dbReference type="GO" id="GO:0004525">
    <property type="term" value="F:ribonuclease III activity"/>
    <property type="evidence" value="ECO:0007669"/>
    <property type="project" value="InterPro"/>
</dbReference>
<dbReference type="InterPro" id="IPR000999">
    <property type="entry name" value="RNase_III_dom"/>
</dbReference>
<protein>
    <recommendedName>
        <fullName evidence="1">RNase III domain-containing protein</fullName>
    </recommendedName>
</protein>
<dbReference type="PROSITE" id="PS50142">
    <property type="entry name" value="RNASE_3_2"/>
    <property type="match status" value="1"/>
</dbReference>
<keyword evidence="3" id="KW-1185">Reference proteome</keyword>
<organism evidence="2 3">
    <name type="scientific">Coccomyxa viridis</name>
    <dbReference type="NCBI Taxonomy" id="1274662"/>
    <lineage>
        <taxon>Eukaryota</taxon>
        <taxon>Viridiplantae</taxon>
        <taxon>Chlorophyta</taxon>
        <taxon>core chlorophytes</taxon>
        <taxon>Trebouxiophyceae</taxon>
        <taxon>Trebouxiophyceae incertae sedis</taxon>
        <taxon>Coccomyxaceae</taxon>
        <taxon>Coccomyxa</taxon>
    </lineage>
</organism>
<dbReference type="SUPFAM" id="SSF69065">
    <property type="entry name" value="RNase III domain-like"/>
    <property type="match status" value="1"/>
</dbReference>
<reference evidence="2 3" key="1">
    <citation type="submission" date="2023-10" db="EMBL/GenBank/DDBJ databases">
        <authorList>
            <person name="Maclean D."/>
            <person name="Macfadyen A."/>
        </authorList>
    </citation>
    <scope>NUCLEOTIDE SEQUENCE [LARGE SCALE GENOMIC DNA]</scope>
</reference>
<evidence type="ECO:0000313" key="2">
    <source>
        <dbReference type="EMBL" id="CAK0781180.1"/>
    </source>
</evidence>
<comment type="caution">
    <text evidence="2">The sequence shown here is derived from an EMBL/GenBank/DDBJ whole genome shotgun (WGS) entry which is preliminary data.</text>
</comment>
<sequence>MQLAASSLSRSEDAQQMGWDKLFMVAPPLLKHSENMLAELFEAVWGAVYEDCGAKDHVVRECYVKCFPERCKAPSGAE</sequence>
<dbReference type="Gene3D" id="1.10.1520.10">
    <property type="entry name" value="Ribonuclease III domain"/>
    <property type="match status" value="1"/>
</dbReference>